<organism evidence="1">
    <name type="scientific">Prevotella sp. GTC17253</name>
    <dbReference type="NCBI Taxonomy" id="3236793"/>
    <lineage>
        <taxon>Bacteria</taxon>
        <taxon>Pseudomonadati</taxon>
        <taxon>Bacteroidota</taxon>
        <taxon>Bacteroidia</taxon>
        <taxon>Bacteroidales</taxon>
        <taxon>Prevotellaceae</taxon>
        <taxon>Prevotella</taxon>
    </lineage>
</organism>
<dbReference type="InterPro" id="IPR046553">
    <property type="entry name" value="DUF6707"/>
</dbReference>
<accession>A0AB33IRH9</accession>
<evidence type="ECO:0008006" key="2">
    <source>
        <dbReference type="Google" id="ProtNLM"/>
    </source>
</evidence>
<sequence>MEKNILSLKNIQEVYEYCTKVYKLFILGEEEQILLRRLENVEKIPFGNYDSWTWIEPLIMLKSKLSTDSNIKALCRERVLMVLNTGNELQRKVKKNVFQRILNGKELGLDLIENAKYDNKNELLIESYLKTIMQIITIIEMGASSDFSVEKAENLLQKLIAEVKPLI</sequence>
<dbReference type="EMBL" id="AP035785">
    <property type="protein sequence ID" value="BFO71117.1"/>
    <property type="molecule type" value="Genomic_DNA"/>
</dbReference>
<dbReference type="Pfam" id="PF20453">
    <property type="entry name" value="DUF6707"/>
    <property type="match status" value="1"/>
</dbReference>
<evidence type="ECO:0000313" key="1">
    <source>
        <dbReference type="EMBL" id="BFO71117.1"/>
    </source>
</evidence>
<gene>
    <name evidence="1" type="ORF">GTC17253_10830</name>
</gene>
<protein>
    <recommendedName>
        <fullName evidence="2">TetR/AcrR family transcriptional regulator</fullName>
    </recommendedName>
</protein>
<name>A0AB33IRH9_9BACT</name>
<reference evidence="1" key="1">
    <citation type="submission" date="2024-07" db="EMBL/GenBank/DDBJ databases">
        <title>Complete genome sequence of Prevotella sp. YM-2024 GTC17253.</title>
        <authorList>
            <person name="Hayashi M."/>
            <person name="Muto Y."/>
            <person name="Tanaka K."/>
            <person name="Niwa H."/>
        </authorList>
    </citation>
    <scope>NUCLEOTIDE SEQUENCE</scope>
    <source>
        <strain evidence="1">GTC17253</strain>
    </source>
</reference>
<dbReference type="AlphaFoldDB" id="A0AB33IRH9"/>
<proteinExistence type="predicted"/>